<comment type="caution">
    <text evidence="9">The sequence shown here is derived from an EMBL/GenBank/DDBJ whole genome shotgun (WGS) entry which is preliminary data.</text>
</comment>
<dbReference type="CDD" id="cd06339">
    <property type="entry name" value="PBP1_YraM_LppC_lipoprotein-like"/>
    <property type="match status" value="1"/>
</dbReference>
<proteinExistence type="predicted"/>
<dbReference type="EMBL" id="JAHLFG010000018">
    <property type="protein sequence ID" value="MBU3826160.1"/>
    <property type="molecule type" value="Genomic_DNA"/>
</dbReference>
<keyword evidence="5" id="KW-0564">Palmitate</keyword>
<evidence type="ECO:0000256" key="8">
    <source>
        <dbReference type="SAM" id="SignalP"/>
    </source>
</evidence>
<keyword evidence="3" id="KW-0573">Peptidoglycan synthesis</keyword>
<evidence type="ECO:0000256" key="4">
    <source>
        <dbReference type="ARBA" id="ARBA00023136"/>
    </source>
</evidence>
<gene>
    <name evidence="9" type="ORF">IAA31_01505</name>
</gene>
<dbReference type="SUPFAM" id="SSF53822">
    <property type="entry name" value="Periplasmic binding protein-like I"/>
    <property type="match status" value="1"/>
</dbReference>
<keyword evidence="1 8" id="KW-0732">Signal</keyword>
<dbReference type="GO" id="GO:0031241">
    <property type="term" value="C:periplasmic side of cell outer membrane"/>
    <property type="evidence" value="ECO:0007669"/>
    <property type="project" value="TreeGrafter"/>
</dbReference>
<evidence type="ECO:0000256" key="2">
    <source>
        <dbReference type="ARBA" id="ARBA00022960"/>
    </source>
</evidence>
<sequence length="588" mass="63110">MKASAIKAPLSLCAAALAAALLLSSCATTSSTNSATVTTSQAFAPLSGTLTQYQEQARTASGDSVYPANLLLARALIVSGQYNEAITLLQQLKAQAITPLQVDEASIVQALALTQQQQLPQANAMLQKVNVQTLPLQAQSYYYQLSSMVEYKLYQSTQDMSYLRSAFEHKRALIGSLQGNDRITVLKQAVALLQELSPSELSAALTRTTDEELRGYYEYALIDSSKNAALRDKLVQGWQEKYAGHVLNELIAPQATTQATNQDNANPAPAAQYTALKAGDKIAVLLPLSGRYAMSVGEPARLGIIAALQDRNLKLQAVFYDTNRLTMSEIAARIKSDGTDYILGPVLKPEVQALLNERLDIPTIMLNNPQQALARNQWYFNLGPDYEGQLAAAKIALDGHRAPLIIHTSNEKARRALQGFNGAWTAAGGKAPLTCTLPNENPVSALSSCPLNAADSVYLAATAQQAPAIKNALPASMQVYITDQSFNGVNSSPNEALLVGAHLGDMPWLITDSTMKADFMQQIPKADAQVQRIFAAAYDSIGFALNVNNLAANPADVLHGLSGDLQLGPQGLIQSAPLWLTISFPRAQ</sequence>
<evidence type="ECO:0000313" key="9">
    <source>
        <dbReference type="EMBL" id="MBU3826160.1"/>
    </source>
</evidence>
<evidence type="ECO:0000256" key="3">
    <source>
        <dbReference type="ARBA" id="ARBA00022984"/>
    </source>
</evidence>
<dbReference type="PANTHER" id="PTHR38038">
    <property type="entry name" value="PENICILLIN-BINDING PROTEIN ACTIVATOR LPOA"/>
    <property type="match status" value="1"/>
</dbReference>
<accession>A0A9E2NRR3</accession>
<dbReference type="PROSITE" id="PS51257">
    <property type="entry name" value="PROKAR_LIPOPROTEIN"/>
    <property type="match status" value="1"/>
</dbReference>
<evidence type="ECO:0000256" key="6">
    <source>
        <dbReference type="ARBA" id="ARBA00023237"/>
    </source>
</evidence>
<evidence type="ECO:0000256" key="5">
    <source>
        <dbReference type="ARBA" id="ARBA00023139"/>
    </source>
</evidence>
<dbReference type="InterPro" id="IPR011990">
    <property type="entry name" value="TPR-like_helical_dom_sf"/>
</dbReference>
<dbReference type="Proteomes" id="UP000824150">
    <property type="component" value="Unassembled WGS sequence"/>
</dbReference>
<dbReference type="Gene3D" id="1.25.40.10">
    <property type="entry name" value="Tetratricopeptide repeat domain"/>
    <property type="match status" value="1"/>
</dbReference>
<organism evidence="9 10">
    <name type="scientific">Candidatus Anaerobiospirillum merdipullorum</name>
    <dbReference type="NCBI Taxonomy" id="2838450"/>
    <lineage>
        <taxon>Bacteria</taxon>
        <taxon>Pseudomonadati</taxon>
        <taxon>Pseudomonadota</taxon>
        <taxon>Gammaproteobacteria</taxon>
        <taxon>Aeromonadales</taxon>
        <taxon>Succinivibrionaceae</taxon>
        <taxon>Anaerobiospirillum</taxon>
    </lineage>
</organism>
<dbReference type="Gene3D" id="1.25.40.650">
    <property type="match status" value="1"/>
</dbReference>
<keyword evidence="2" id="KW-0133">Cell shape</keyword>
<dbReference type="Gene3D" id="3.40.50.2300">
    <property type="match status" value="2"/>
</dbReference>
<keyword evidence="6" id="KW-0998">Cell outer membrane</keyword>
<evidence type="ECO:0000313" key="10">
    <source>
        <dbReference type="Proteomes" id="UP000824150"/>
    </source>
</evidence>
<dbReference type="PANTHER" id="PTHR38038:SF1">
    <property type="entry name" value="PENICILLIN-BINDING PROTEIN ACTIVATOR LPOA"/>
    <property type="match status" value="1"/>
</dbReference>
<feature type="signal peptide" evidence="8">
    <location>
        <begin position="1"/>
        <end position="29"/>
    </location>
</feature>
<dbReference type="InterPro" id="IPR007443">
    <property type="entry name" value="LpoA"/>
</dbReference>
<dbReference type="GO" id="GO:0030234">
    <property type="term" value="F:enzyme regulator activity"/>
    <property type="evidence" value="ECO:0007669"/>
    <property type="project" value="TreeGrafter"/>
</dbReference>
<keyword evidence="7" id="KW-0449">Lipoprotein</keyword>
<keyword evidence="4" id="KW-0472">Membrane</keyword>
<dbReference type="Pfam" id="PF04348">
    <property type="entry name" value="LppC"/>
    <property type="match status" value="2"/>
</dbReference>
<reference evidence="9" key="2">
    <citation type="submission" date="2021-04" db="EMBL/GenBank/DDBJ databases">
        <authorList>
            <person name="Gilroy R."/>
        </authorList>
    </citation>
    <scope>NUCLEOTIDE SEQUENCE</scope>
    <source>
        <strain evidence="9">687</strain>
    </source>
</reference>
<evidence type="ECO:0000256" key="7">
    <source>
        <dbReference type="ARBA" id="ARBA00023288"/>
    </source>
</evidence>
<dbReference type="GO" id="GO:0008360">
    <property type="term" value="P:regulation of cell shape"/>
    <property type="evidence" value="ECO:0007669"/>
    <property type="project" value="UniProtKB-KW"/>
</dbReference>
<protein>
    <submittedName>
        <fullName evidence="9">Penicillin-binding protein activator</fullName>
    </submittedName>
</protein>
<evidence type="ECO:0000256" key="1">
    <source>
        <dbReference type="ARBA" id="ARBA00022729"/>
    </source>
</evidence>
<name>A0A9E2NRR3_9GAMM</name>
<feature type="chain" id="PRO_5039370935" evidence="8">
    <location>
        <begin position="30"/>
        <end position="588"/>
    </location>
</feature>
<reference evidence="9" key="1">
    <citation type="journal article" date="2021" name="PeerJ">
        <title>Extensive microbial diversity within the chicken gut microbiome revealed by metagenomics and culture.</title>
        <authorList>
            <person name="Gilroy R."/>
            <person name="Ravi A."/>
            <person name="Getino M."/>
            <person name="Pursley I."/>
            <person name="Horton D.L."/>
            <person name="Alikhan N.F."/>
            <person name="Baker D."/>
            <person name="Gharbi K."/>
            <person name="Hall N."/>
            <person name="Watson M."/>
            <person name="Adriaenssens E.M."/>
            <person name="Foster-Nyarko E."/>
            <person name="Jarju S."/>
            <person name="Secka A."/>
            <person name="Antonio M."/>
            <person name="Oren A."/>
            <person name="Chaudhuri R.R."/>
            <person name="La Ragione R."/>
            <person name="Hildebrand F."/>
            <person name="Pallen M.J."/>
        </authorList>
    </citation>
    <scope>NUCLEOTIDE SEQUENCE</scope>
    <source>
        <strain evidence="9">687</strain>
    </source>
</reference>
<dbReference type="AlphaFoldDB" id="A0A9E2NRR3"/>
<dbReference type="GO" id="GO:0009252">
    <property type="term" value="P:peptidoglycan biosynthetic process"/>
    <property type="evidence" value="ECO:0007669"/>
    <property type="project" value="UniProtKB-KW"/>
</dbReference>
<dbReference type="InterPro" id="IPR028082">
    <property type="entry name" value="Peripla_BP_I"/>
</dbReference>